<protein>
    <submittedName>
        <fullName evidence="2">Uncharacterized protein</fullName>
    </submittedName>
</protein>
<feature type="region of interest" description="Disordered" evidence="1">
    <location>
        <begin position="1"/>
        <end position="55"/>
    </location>
</feature>
<feature type="compositionally biased region" description="Basic and acidic residues" evidence="1">
    <location>
        <begin position="106"/>
        <end position="121"/>
    </location>
</feature>
<gene>
    <name evidence="2" type="ORF">PTSG_03445</name>
</gene>
<dbReference type="RefSeq" id="XP_012493084.1">
    <property type="nucleotide sequence ID" value="XM_012637630.1"/>
</dbReference>
<accession>F2U578</accession>
<proteinExistence type="predicted"/>
<feature type="compositionally biased region" description="Acidic residues" evidence="1">
    <location>
        <begin position="464"/>
        <end position="491"/>
    </location>
</feature>
<dbReference type="EMBL" id="GL832961">
    <property type="protein sequence ID" value="EGD82794.1"/>
    <property type="molecule type" value="Genomic_DNA"/>
</dbReference>
<evidence type="ECO:0000313" key="3">
    <source>
        <dbReference type="Proteomes" id="UP000007799"/>
    </source>
</evidence>
<feature type="compositionally biased region" description="Basic and acidic residues" evidence="1">
    <location>
        <begin position="14"/>
        <end position="24"/>
    </location>
</feature>
<name>F2U578_SALR5</name>
<dbReference type="RefSeq" id="XP_004996030.1">
    <property type="nucleotide sequence ID" value="XM_004995973.1"/>
</dbReference>
<feature type="region of interest" description="Disordered" evidence="1">
    <location>
        <begin position="82"/>
        <end position="491"/>
    </location>
</feature>
<dbReference type="KEGG" id="sre:PTSG_03445"/>
<feature type="compositionally biased region" description="Polar residues" evidence="1">
    <location>
        <begin position="189"/>
        <end position="202"/>
    </location>
</feature>
<dbReference type="OrthoDB" id="10496247at2759"/>
<sequence length="491" mass="54888">MTDRESSWALAPERGLDQLEREEPNEWDGIYNEVPTFEPDLMSSPELRTRARSSGYGKSVPVVKRVVLEPNDLRPWEEVPTFKPELQESPIRKSAPSSNYGRAIPTRKEVAPEIPKFKPEIQRSPSAQRQFSTVKSSGYGRVSAAVSRPSSAPSLKFRPQMPKSKLRQSVKSSGYGRVLPDAKRPSSAPRRSNSMDTSTTPSKFVPRYSLLMDRSDKEAAEDAKNKETEEGEFVLDGLSSVNSRSKLELSFGLPPNHTPSPKQKALRDSASSSKYGLASPPVAPRQYKERGPVDFSFDKSSSVLDQPLEPFATKTPLADKVRSSQYGKAPPPRGEKPAPKQPEPRWSLTFKGEVPRDPPAAPRNQLTEKVASHGYGQVSPEKGPRFEMEVPPLWIPSNNPRVKLSEPTPVPRSRLNDSVRSHYGTDYDPTSLYAFNGEDEFDDEAEEGIDGPFVQEGEEHAQENGDEVVVDEGDEEEQEEEEEEQEEFEEY</sequence>
<feature type="compositionally biased region" description="Low complexity" evidence="1">
    <location>
        <begin position="141"/>
        <end position="154"/>
    </location>
</feature>
<dbReference type="GeneID" id="24366376"/>
<dbReference type="EMBL" id="GL832961">
    <property type="protein sequence ID" value="EGD82795.1"/>
    <property type="molecule type" value="Genomic_DNA"/>
</dbReference>
<reference evidence="2" key="1">
    <citation type="submission" date="2009-08" db="EMBL/GenBank/DDBJ databases">
        <title>Annotation of Salpingoeca rosetta.</title>
        <authorList>
            <consortium name="The Broad Institute Genome Sequencing Platform"/>
            <person name="Russ C."/>
            <person name="Cuomo C."/>
            <person name="Burger G."/>
            <person name="Gray M.W."/>
            <person name="Holland P.W.H."/>
            <person name="King N."/>
            <person name="Lang F.B.F."/>
            <person name="Roger A.J."/>
            <person name="Ruiz-Trillo I."/>
            <person name="Young S.K."/>
            <person name="Zeng Q."/>
            <person name="Gargeya S."/>
            <person name="Alvarado L."/>
            <person name="Berlin A."/>
            <person name="Chapman S.B."/>
            <person name="Chen Z."/>
            <person name="Freedman E."/>
            <person name="Gellesch M."/>
            <person name="Goldberg J."/>
            <person name="Griggs A."/>
            <person name="Gujja S."/>
            <person name="Heilman E."/>
            <person name="Heiman D."/>
            <person name="Howarth C."/>
            <person name="Mehta T."/>
            <person name="Neiman D."/>
            <person name="Pearson M."/>
            <person name="Roberts A."/>
            <person name="Saif S."/>
            <person name="Shea T."/>
            <person name="Shenoy N."/>
            <person name="Sisk P."/>
            <person name="Stolte C."/>
            <person name="Sykes S."/>
            <person name="White J."/>
            <person name="Yandava C."/>
            <person name="Haas B."/>
            <person name="Nusbaum C."/>
            <person name="Birren B."/>
        </authorList>
    </citation>
    <scope>NUCLEOTIDE SEQUENCE [LARGE SCALE GENOMIC DNA]</scope>
    <source>
        <strain evidence="2">ATCC 50818</strain>
    </source>
</reference>
<organism evidence="3">
    <name type="scientific">Salpingoeca rosetta (strain ATCC 50818 / BSB-021)</name>
    <dbReference type="NCBI Taxonomy" id="946362"/>
    <lineage>
        <taxon>Eukaryota</taxon>
        <taxon>Choanoflagellata</taxon>
        <taxon>Craspedida</taxon>
        <taxon>Salpingoecidae</taxon>
        <taxon>Salpingoeca</taxon>
    </lineage>
</organism>
<dbReference type="OMA" id="EPFATKT"/>
<evidence type="ECO:0000256" key="1">
    <source>
        <dbReference type="SAM" id="MobiDB-lite"/>
    </source>
</evidence>
<feature type="compositionally biased region" description="Basic and acidic residues" evidence="1">
    <location>
        <begin position="213"/>
        <end position="228"/>
    </location>
</feature>
<dbReference type="AlphaFoldDB" id="F2U578"/>
<feature type="compositionally biased region" description="Basic and acidic residues" evidence="1">
    <location>
        <begin position="414"/>
        <end position="425"/>
    </location>
</feature>
<dbReference type="Proteomes" id="UP000007799">
    <property type="component" value="Unassembled WGS sequence"/>
</dbReference>
<feature type="compositionally biased region" description="Acidic residues" evidence="1">
    <location>
        <begin position="437"/>
        <end position="449"/>
    </location>
</feature>
<feature type="compositionally biased region" description="Polar residues" evidence="1">
    <location>
        <begin position="123"/>
        <end position="136"/>
    </location>
</feature>
<keyword evidence="3" id="KW-1185">Reference proteome</keyword>
<evidence type="ECO:0000313" key="2">
    <source>
        <dbReference type="EMBL" id="EGD82795.1"/>
    </source>
</evidence>